<evidence type="ECO:0000256" key="3">
    <source>
        <dbReference type="ARBA" id="ARBA00022679"/>
    </source>
</evidence>
<evidence type="ECO:0000259" key="11">
    <source>
        <dbReference type="Pfam" id="PF24894"/>
    </source>
</evidence>
<dbReference type="NCBIfam" id="NF001947">
    <property type="entry name" value="PRK00725.1"/>
    <property type="match status" value="1"/>
</dbReference>
<keyword evidence="7 9" id="KW-0320">Glycogen biosynthesis</keyword>
<dbReference type="PROSITE" id="PS00809">
    <property type="entry name" value="ADP_GLC_PYROPHOSPH_2"/>
    <property type="match status" value="1"/>
</dbReference>
<feature type="domain" description="Nucleotidyl transferase" evidence="10">
    <location>
        <begin position="7"/>
        <end position="270"/>
    </location>
</feature>
<dbReference type="CDD" id="cd02508">
    <property type="entry name" value="ADP_Glucose_PP"/>
    <property type="match status" value="1"/>
</dbReference>
<evidence type="ECO:0000256" key="2">
    <source>
        <dbReference type="ARBA" id="ARBA00022600"/>
    </source>
</evidence>
<comment type="function">
    <text evidence="9">Involved in the biosynthesis of ADP-glucose, a building block required for the elongation reactions to produce glycogen. Catalyzes the reaction between ATP and alpha-D-glucose 1-phosphate (G1P) to produce pyrophosphate and ADP-Glc.</text>
</comment>
<keyword evidence="2 9" id="KW-0321">Glycogen metabolism</keyword>
<dbReference type="InterPro" id="IPR005835">
    <property type="entry name" value="NTP_transferase_dom"/>
</dbReference>
<keyword evidence="5 9" id="KW-0547">Nucleotide-binding</keyword>
<evidence type="ECO:0000259" key="10">
    <source>
        <dbReference type="Pfam" id="PF00483"/>
    </source>
</evidence>
<reference evidence="12" key="1">
    <citation type="journal article" date="2020" name="mSystems">
        <title>Genome- and Community-Level Interaction Insights into Carbon Utilization and Element Cycling Functions of Hydrothermarchaeota in Hydrothermal Sediment.</title>
        <authorList>
            <person name="Zhou Z."/>
            <person name="Liu Y."/>
            <person name="Xu W."/>
            <person name="Pan J."/>
            <person name="Luo Z.H."/>
            <person name="Li M."/>
        </authorList>
    </citation>
    <scope>NUCLEOTIDE SEQUENCE [LARGE SCALE GENOMIC DNA]</scope>
    <source>
        <strain evidence="12">HyVt-443</strain>
    </source>
</reference>
<dbReference type="Pfam" id="PF00483">
    <property type="entry name" value="NTP_transferase"/>
    <property type="match status" value="1"/>
</dbReference>
<dbReference type="GO" id="GO:0005978">
    <property type="term" value="P:glycogen biosynthetic process"/>
    <property type="evidence" value="ECO:0007669"/>
    <property type="project" value="UniProtKB-UniRule"/>
</dbReference>
<dbReference type="Gene3D" id="2.160.10.10">
    <property type="entry name" value="Hexapeptide repeat proteins"/>
    <property type="match status" value="1"/>
</dbReference>
<comment type="pathway">
    <text evidence="9">Glycan biosynthesis; glycogen biosynthesis.</text>
</comment>
<keyword evidence="3 9" id="KW-0808">Transferase</keyword>
<dbReference type="PANTHER" id="PTHR43523">
    <property type="entry name" value="GLUCOSE-1-PHOSPHATE ADENYLYLTRANSFERASE-RELATED"/>
    <property type="match status" value="1"/>
</dbReference>
<dbReference type="Proteomes" id="UP000886251">
    <property type="component" value="Unassembled WGS sequence"/>
</dbReference>
<dbReference type="NCBIfam" id="TIGR02091">
    <property type="entry name" value="glgC"/>
    <property type="match status" value="1"/>
</dbReference>
<dbReference type="HAMAP" id="MF_00624">
    <property type="entry name" value="GlgC"/>
    <property type="match status" value="1"/>
</dbReference>
<comment type="subunit">
    <text evidence="9">Homotetramer.</text>
</comment>
<dbReference type="AlphaFoldDB" id="A0A831RJU2"/>
<evidence type="ECO:0000313" key="12">
    <source>
        <dbReference type="EMBL" id="HEB96672.1"/>
    </source>
</evidence>
<evidence type="ECO:0000256" key="1">
    <source>
        <dbReference type="ARBA" id="ARBA00010443"/>
    </source>
</evidence>
<evidence type="ECO:0000256" key="6">
    <source>
        <dbReference type="ARBA" id="ARBA00022840"/>
    </source>
</evidence>
<feature type="binding site" evidence="9">
    <location>
        <position position="98"/>
    </location>
    <ligand>
        <name>alpha-D-glucose 1-phosphate</name>
        <dbReference type="ChEBI" id="CHEBI:58601"/>
    </ligand>
</feature>
<dbReference type="SUPFAM" id="SSF51161">
    <property type="entry name" value="Trimeric LpxA-like enzymes"/>
    <property type="match status" value="1"/>
</dbReference>
<dbReference type="UniPathway" id="UPA00164"/>
<dbReference type="EMBL" id="DRKP01000111">
    <property type="protein sequence ID" value="HEB96672.1"/>
    <property type="molecule type" value="Genomic_DNA"/>
</dbReference>
<keyword evidence="8 9" id="KW-0119">Carbohydrate metabolism</keyword>
<organism evidence="12 13">
    <name type="scientific">Sedimenticola thiotaurini</name>
    <dbReference type="NCBI Taxonomy" id="1543721"/>
    <lineage>
        <taxon>Bacteria</taxon>
        <taxon>Pseudomonadati</taxon>
        <taxon>Pseudomonadota</taxon>
        <taxon>Gammaproteobacteria</taxon>
        <taxon>Chromatiales</taxon>
        <taxon>Sedimenticolaceae</taxon>
        <taxon>Sedimenticola</taxon>
    </lineage>
</organism>
<evidence type="ECO:0000256" key="9">
    <source>
        <dbReference type="HAMAP-Rule" id="MF_00624"/>
    </source>
</evidence>
<keyword evidence="4 9" id="KW-0548">Nucleotidyltransferase</keyword>
<feature type="binding site" evidence="9">
    <location>
        <position position="196"/>
    </location>
    <ligand>
        <name>alpha-D-glucose 1-phosphate</name>
        <dbReference type="ChEBI" id="CHEBI:58601"/>
    </ligand>
</feature>
<feature type="site" description="Could play a key role in the communication between the regulatory and the substrate sites" evidence="9">
    <location>
        <position position="97"/>
    </location>
</feature>
<comment type="similarity">
    <text evidence="1 9">Belongs to the bacterial/plant glucose-1-phosphate adenylyltransferase family.</text>
</comment>
<comment type="catalytic activity">
    <reaction evidence="9">
        <text>alpha-D-glucose 1-phosphate + ATP + H(+) = ADP-alpha-D-glucose + diphosphate</text>
        <dbReference type="Rhea" id="RHEA:12120"/>
        <dbReference type="ChEBI" id="CHEBI:15378"/>
        <dbReference type="ChEBI" id="CHEBI:30616"/>
        <dbReference type="ChEBI" id="CHEBI:33019"/>
        <dbReference type="ChEBI" id="CHEBI:57498"/>
        <dbReference type="ChEBI" id="CHEBI:58601"/>
        <dbReference type="EC" id="2.7.7.27"/>
    </reaction>
</comment>
<dbReference type="InterPro" id="IPR056818">
    <property type="entry name" value="GlmU/GlgC-like_hexapep"/>
</dbReference>
<dbReference type="Gene3D" id="3.90.550.10">
    <property type="entry name" value="Spore Coat Polysaccharide Biosynthesis Protein SpsA, Chain A"/>
    <property type="match status" value="1"/>
</dbReference>
<feature type="domain" description="Glucose-1-phosphate adenylyltransferase/Bifunctional protein GlmU-like C-terminal hexapeptide" evidence="11">
    <location>
        <begin position="294"/>
        <end position="403"/>
    </location>
</feature>
<name>A0A831RJU2_9GAMM</name>
<dbReference type="CDD" id="cd04651">
    <property type="entry name" value="LbH_G1P_AT_C"/>
    <property type="match status" value="1"/>
</dbReference>
<dbReference type="NCBIfam" id="NF002023">
    <property type="entry name" value="PRK00844.1"/>
    <property type="match status" value="1"/>
</dbReference>
<accession>A0A831RJU2</accession>
<dbReference type="GO" id="GO:0008878">
    <property type="term" value="F:glucose-1-phosphate adenylyltransferase activity"/>
    <property type="evidence" value="ECO:0007669"/>
    <property type="project" value="UniProtKB-UniRule"/>
</dbReference>
<evidence type="ECO:0000256" key="5">
    <source>
        <dbReference type="ARBA" id="ARBA00022741"/>
    </source>
</evidence>
<keyword evidence="6 9" id="KW-0067">ATP-binding</keyword>
<dbReference type="GO" id="GO:0005524">
    <property type="term" value="F:ATP binding"/>
    <property type="evidence" value="ECO:0007669"/>
    <property type="project" value="UniProtKB-KW"/>
</dbReference>
<dbReference type="InterPro" id="IPR011004">
    <property type="entry name" value="Trimer_LpxA-like_sf"/>
</dbReference>
<dbReference type="EC" id="2.7.7.27" evidence="9"/>
<gene>
    <name evidence="9 12" type="primary">glgC</name>
    <name evidence="12" type="ORF">ENI96_09625</name>
</gene>
<evidence type="ECO:0000313" key="13">
    <source>
        <dbReference type="Proteomes" id="UP000886251"/>
    </source>
</evidence>
<dbReference type="InterPro" id="IPR023049">
    <property type="entry name" value="GlgC_bac"/>
</dbReference>
<evidence type="ECO:0000256" key="8">
    <source>
        <dbReference type="ARBA" id="ARBA00023277"/>
    </source>
</evidence>
<dbReference type="PANTHER" id="PTHR43523:SF2">
    <property type="entry name" value="GLUCOSE-1-PHOSPHATE ADENYLYLTRANSFERASE"/>
    <property type="match status" value="1"/>
</dbReference>
<dbReference type="Pfam" id="PF24894">
    <property type="entry name" value="Hexapep_GlmU"/>
    <property type="match status" value="1"/>
</dbReference>
<protein>
    <recommendedName>
        <fullName evidence="9">Glucose-1-phosphate adenylyltransferase</fullName>
        <ecNumber evidence="9">2.7.7.27</ecNumber>
    </recommendedName>
    <alternativeName>
        <fullName evidence="9">ADP-glucose pyrophosphorylase</fullName>
        <shortName evidence="9">ADPGlc PPase</shortName>
    </alternativeName>
    <alternativeName>
        <fullName evidence="9">ADP-glucose synthase</fullName>
    </alternativeName>
</protein>
<evidence type="ECO:0000256" key="4">
    <source>
        <dbReference type="ARBA" id="ARBA00022695"/>
    </source>
</evidence>
<comment type="caution">
    <text evidence="12">The sequence shown here is derived from an EMBL/GenBank/DDBJ whole genome shotgun (WGS) entry which is preliminary data.</text>
</comment>
<evidence type="ECO:0000256" key="7">
    <source>
        <dbReference type="ARBA" id="ARBA00023056"/>
    </source>
</evidence>
<feature type="site" description="Could play a key role in the communication between the regulatory and the substrate sites" evidence="9">
    <location>
        <position position="59"/>
    </location>
</feature>
<feature type="binding site" evidence="9">
    <location>
        <begin position="178"/>
        <end position="179"/>
    </location>
    <ligand>
        <name>alpha-D-glucose 1-phosphate</name>
        <dbReference type="ChEBI" id="CHEBI:58601"/>
    </ligand>
</feature>
<dbReference type="InterPro" id="IPR005836">
    <property type="entry name" value="ADP_Glu_pyroP_CS"/>
</dbReference>
<dbReference type="InterPro" id="IPR011831">
    <property type="entry name" value="ADP-Glc_PPase"/>
</dbReference>
<sequence>MGTSTLAMILAGGVGKRLFPLTRDRVKPAVPFGGIYRLVDFVLSNCLNSQIRRICVLTQYKSLSLERHLRYGWSFLPYTLGEFVQILPPQQRVDSSWYSGTADAVYQNIYSIEQTRPDTVLILAGDHIYKMNYRLMIEAHVASGAAVTVGAVPVPLQRAREFGVMGVDRNGRITRFTEKPRHPDPMPGKPDTALASMGIYVFDTGLLEQSLRNDHQDPTSSHDFGRDLLPRLIREVPVHAYLFVDENRKQELYWRDVGTIDAYWEASMDLVAVDPVFNLYDSDWPIRTYTEAAPPAKFVFADLQCRTRMGRAGLAMDSLVCNGDILAGGQVIRSILSPRVRVEEEARVEESILFEGVTVGAGCRLRRVIVDKEVAIPAGTRIGLDRKADRRRFTVSDGGITVVSRRYHFAG</sequence>
<dbReference type="SUPFAM" id="SSF53448">
    <property type="entry name" value="Nucleotide-diphospho-sugar transferases"/>
    <property type="match status" value="1"/>
</dbReference>
<dbReference type="InterPro" id="IPR029044">
    <property type="entry name" value="Nucleotide-diphossugar_trans"/>
</dbReference>
<proteinExistence type="inferred from homology"/>
<feature type="binding site" evidence="9">
    <location>
        <position position="163"/>
    </location>
    <ligand>
        <name>alpha-D-glucose 1-phosphate</name>
        <dbReference type="ChEBI" id="CHEBI:58601"/>
    </ligand>
</feature>